<dbReference type="Proteomes" id="UP001216150">
    <property type="component" value="Unassembled WGS sequence"/>
</dbReference>
<organism evidence="1 2">
    <name type="scientific">Penicillium hetheringtonii</name>
    <dbReference type="NCBI Taxonomy" id="911720"/>
    <lineage>
        <taxon>Eukaryota</taxon>
        <taxon>Fungi</taxon>
        <taxon>Dikarya</taxon>
        <taxon>Ascomycota</taxon>
        <taxon>Pezizomycotina</taxon>
        <taxon>Eurotiomycetes</taxon>
        <taxon>Eurotiomycetidae</taxon>
        <taxon>Eurotiales</taxon>
        <taxon>Aspergillaceae</taxon>
        <taxon>Penicillium</taxon>
    </lineage>
</organism>
<evidence type="ECO:0000313" key="1">
    <source>
        <dbReference type="EMBL" id="KAJ5573158.1"/>
    </source>
</evidence>
<accession>A0AAD6GP25</accession>
<sequence>MPQTTVPGNIFAKEMRIVDRFIDQGAVFVAKVEYMAERIERDWENSSIQYAREEGRLEEQADNVLYFAHGSLLED</sequence>
<dbReference type="EMBL" id="JAQJAC010000009">
    <property type="protein sequence ID" value="KAJ5573158.1"/>
    <property type="molecule type" value="Genomic_DNA"/>
</dbReference>
<gene>
    <name evidence="1" type="ORF">N7450_010142</name>
</gene>
<name>A0AAD6GP25_9EURO</name>
<reference evidence="1 2" key="1">
    <citation type="journal article" date="2023" name="IMA Fungus">
        <title>Comparative genomic study of the Penicillium genus elucidates a diverse pangenome and 15 lateral gene transfer events.</title>
        <authorList>
            <person name="Petersen C."/>
            <person name="Sorensen T."/>
            <person name="Nielsen M.R."/>
            <person name="Sondergaard T.E."/>
            <person name="Sorensen J.L."/>
            <person name="Fitzpatrick D.A."/>
            <person name="Frisvad J.C."/>
            <person name="Nielsen K.L."/>
        </authorList>
    </citation>
    <scope>NUCLEOTIDE SEQUENCE [LARGE SCALE GENOMIC DNA]</scope>
    <source>
        <strain evidence="1 2">IBT 29057</strain>
    </source>
</reference>
<dbReference type="AlphaFoldDB" id="A0AAD6GP25"/>
<evidence type="ECO:0000313" key="2">
    <source>
        <dbReference type="Proteomes" id="UP001216150"/>
    </source>
</evidence>
<protein>
    <submittedName>
        <fullName evidence="1">Uncharacterized protein</fullName>
    </submittedName>
</protein>
<comment type="caution">
    <text evidence="1">The sequence shown here is derived from an EMBL/GenBank/DDBJ whole genome shotgun (WGS) entry which is preliminary data.</text>
</comment>
<proteinExistence type="predicted"/>
<keyword evidence="2" id="KW-1185">Reference proteome</keyword>